<evidence type="ECO:0000259" key="1">
    <source>
        <dbReference type="Pfam" id="PF13439"/>
    </source>
</evidence>
<organism evidence="2 3">
    <name type="scientific">Roseiterribacter gracilis</name>
    <dbReference type="NCBI Taxonomy" id="2812848"/>
    <lineage>
        <taxon>Bacteria</taxon>
        <taxon>Pseudomonadati</taxon>
        <taxon>Pseudomonadota</taxon>
        <taxon>Alphaproteobacteria</taxon>
        <taxon>Rhodospirillales</taxon>
        <taxon>Roseiterribacteraceae</taxon>
        <taxon>Roseiterribacter</taxon>
    </lineage>
</organism>
<proteinExistence type="predicted"/>
<evidence type="ECO:0000313" key="3">
    <source>
        <dbReference type="Proteomes" id="UP000681075"/>
    </source>
</evidence>
<dbReference type="RefSeq" id="WP_420242141.1">
    <property type="nucleotide sequence ID" value="NZ_BOPV01000001.1"/>
</dbReference>
<protein>
    <submittedName>
        <fullName evidence="2">Glycosyl transferase family 1</fullName>
    </submittedName>
</protein>
<sequence>MRILYSHRVQSKDGQSVHIEELTGALRRQGHVLDIVGPAFYEQAGFGGGDKSLVSSLKAHLPGAAYELAELGYNAVSIPPLLRAGRANRPDVIYERYNLFHLAGLTARRVLKRPLLLEVNSPLAEERARHGNLKLQRLAKRIEAATWRGADLVLPVTNVLADHVRAAGVPDERIHVVQNGIDPRLYASLDPRPFRARLQLGSGEIAIGFVGFVRPWHGLDRVLDRMARDRRANLRLIIAGDGPAISDLKAQAKALGIASRVQFLGLVERADIPGLLASFDVALQPHVVAYASPLKLFEYMAAARAIVAPATPNIREVLTDKTDALLVQPDDPDDLWGAITALADDAALRTRLGDGARNTLLTRDYTWDGNARRIASLAEMLGARHAAGKDARDFAANRRQVIE</sequence>
<evidence type="ECO:0000313" key="2">
    <source>
        <dbReference type="EMBL" id="GIL39042.1"/>
    </source>
</evidence>
<dbReference type="PANTHER" id="PTHR12526">
    <property type="entry name" value="GLYCOSYLTRANSFERASE"/>
    <property type="match status" value="1"/>
</dbReference>
<accession>A0A8S8XAG2</accession>
<name>A0A8S8XAG2_9PROT</name>
<gene>
    <name evidence="2" type="ORF">TMPK1_12790</name>
</gene>
<keyword evidence="2" id="KW-0808">Transferase</keyword>
<feature type="domain" description="Glycosyltransferase subfamily 4-like N-terminal" evidence="1">
    <location>
        <begin position="13"/>
        <end position="183"/>
    </location>
</feature>
<dbReference type="CDD" id="cd03794">
    <property type="entry name" value="GT4_WbuB-like"/>
    <property type="match status" value="1"/>
</dbReference>
<dbReference type="AlphaFoldDB" id="A0A8S8XAG2"/>
<keyword evidence="3" id="KW-1185">Reference proteome</keyword>
<dbReference type="Pfam" id="PF13439">
    <property type="entry name" value="Glyco_transf_4"/>
    <property type="match status" value="1"/>
</dbReference>
<dbReference type="Proteomes" id="UP000681075">
    <property type="component" value="Unassembled WGS sequence"/>
</dbReference>
<dbReference type="Gene3D" id="3.40.50.2000">
    <property type="entry name" value="Glycogen Phosphorylase B"/>
    <property type="match status" value="2"/>
</dbReference>
<dbReference type="GO" id="GO:0016757">
    <property type="term" value="F:glycosyltransferase activity"/>
    <property type="evidence" value="ECO:0007669"/>
    <property type="project" value="UniProtKB-ARBA"/>
</dbReference>
<dbReference type="InterPro" id="IPR028098">
    <property type="entry name" value="Glyco_trans_4-like_N"/>
</dbReference>
<dbReference type="EMBL" id="BOPV01000001">
    <property type="protein sequence ID" value="GIL39042.1"/>
    <property type="molecule type" value="Genomic_DNA"/>
</dbReference>
<dbReference type="Pfam" id="PF13692">
    <property type="entry name" value="Glyco_trans_1_4"/>
    <property type="match status" value="1"/>
</dbReference>
<reference evidence="2" key="1">
    <citation type="submission" date="2021-02" db="EMBL/GenBank/DDBJ databases">
        <title>Genome sequence of Rhodospirillales sp. strain TMPK1 isolated from soil.</title>
        <authorList>
            <person name="Nakai R."/>
            <person name="Kusada H."/>
            <person name="Tamaki H."/>
        </authorList>
    </citation>
    <scope>NUCLEOTIDE SEQUENCE</scope>
    <source>
        <strain evidence="2">TMPK1</strain>
    </source>
</reference>
<dbReference type="SUPFAM" id="SSF53756">
    <property type="entry name" value="UDP-Glycosyltransferase/glycogen phosphorylase"/>
    <property type="match status" value="1"/>
</dbReference>
<comment type="caution">
    <text evidence="2">The sequence shown here is derived from an EMBL/GenBank/DDBJ whole genome shotgun (WGS) entry which is preliminary data.</text>
</comment>